<evidence type="ECO:0000313" key="2">
    <source>
        <dbReference type="EMBL" id="OGK73560.1"/>
    </source>
</evidence>
<keyword evidence="1" id="KW-0472">Membrane</keyword>
<evidence type="ECO:0008006" key="4">
    <source>
        <dbReference type="Google" id="ProtNLM"/>
    </source>
</evidence>
<dbReference type="Gene3D" id="2.60.40.10">
    <property type="entry name" value="Immunoglobulins"/>
    <property type="match status" value="1"/>
</dbReference>
<name>A0A1F7L099_9BACT</name>
<dbReference type="InterPro" id="IPR013783">
    <property type="entry name" value="Ig-like_fold"/>
</dbReference>
<sequence>MSRLSNHQQKQLAYKAIFFFVLLMAFIILLATYGFRIIINGSLLINELANSQRSKNEEVKKDQTLTSLMIDPPPSATSSSQLSVSGSTVNFDIVEVYLNHEKMTEVAVINDVFADEIRGLEKGENSLYFIAKSKKFSQTKKSSVFTVIYKDEKPTLEITDPNDNSRTNKQEIKIAGKTGKETYIKINGQPVVVDANGGFQTWYKLNDGDNIIEIVAEDIVGNEEKKSLKITYAKDD</sequence>
<keyword evidence="1" id="KW-0812">Transmembrane</keyword>
<keyword evidence="1" id="KW-1133">Transmembrane helix</keyword>
<dbReference type="EMBL" id="MGBR01000001">
    <property type="protein sequence ID" value="OGK73560.1"/>
    <property type="molecule type" value="Genomic_DNA"/>
</dbReference>
<accession>A0A1F7L099</accession>
<comment type="caution">
    <text evidence="2">The sequence shown here is derived from an EMBL/GenBank/DDBJ whole genome shotgun (WGS) entry which is preliminary data.</text>
</comment>
<evidence type="ECO:0000256" key="1">
    <source>
        <dbReference type="SAM" id="Phobius"/>
    </source>
</evidence>
<protein>
    <recommendedName>
        <fullName evidence="4">Bacterial Ig domain-containing protein</fullName>
    </recommendedName>
</protein>
<feature type="transmembrane region" description="Helical" evidence="1">
    <location>
        <begin position="12"/>
        <end position="35"/>
    </location>
</feature>
<dbReference type="Proteomes" id="UP000177050">
    <property type="component" value="Unassembled WGS sequence"/>
</dbReference>
<dbReference type="AlphaFoldDB" id="A0A1F7L099"/>
<dbReference type="Pfam" id="PF09136">
    <property type="entry name" value="Glucodextran_B"/>
    <property type="match status" value="1"/>
</dbReference>
<reference evidence="2 3" key="1">
    <citation type="journal article" date="2016" name="Nat. Commun.">
        <title>Thousands of microbial genomes shed light on interconnected biogeochemical processes in an aquifer system.</title>
        <authorList>
            <person name="Anantharaman K."/>
            <person name="Brown C.T."/>
            <person name="Hug L.A."/>
            <person name="Sharon I."/>
            <person name="Castelle C.J."/>
            <person name="Probst A.J."/>
            <person name="Thomas B.C."/>
            <person name="Singh A."/>
            <person name="Wilkins M.J."/>
            <person name="Karaoz U."/>
            <person name="Brodie E.L."/>
            <person name="Williams K.H."/>
            <person name="Hubbard S.S."/>
            <person name="Banfield J.F."/>
        </authorList>
    </citation>
    <scope>NUCLEOTIDE SEQUENCE [LARGE SCALE GENOMIC DNA]</scope>
</reference>
<evidence type="ECO:0000313" key="3">
    <source>
        <dbReference type="Proteomes" id="UP000177050"/>
    </source>
</evidence>
<gene>
    <name evidence="2" type="ORF">A3K52_02080</name>
</gene>
<proteinExistence type="predicted"/>
<organism evidence="2 3">
    <name type="scientific">Candidatus Roizmanbacteria bacterium RIFOXYD1_FULL_38_12</name>
    <dbReference type="NCBI Taxonomy" id="1802093"/>
    <lineage>
        <taxon>Bacteria</taxon>
        <taxon>Candidatus Roizmaniibacteriota</taxon>
    </lineage>
</organism>